<name>A0AA41Y1T5_9BACT</name>
<organism evidence="1 2">
    <name type="scientific">Gaoshiqia sediminis</name>
    <dbReference type="NCBI Taxonomy" id="2986998"/>
    <lineage>
        <taxon>Bacteria</taxon>
        <taxon>Pseudomonadati</taxon>
        <taxon>Bacteroidota</taxon>
        <taxon>Bacteroidia</taxon>
        <taxon>Marinilabiliales</taxon>
        <taxon>Prolixibacteraceae</taxon>
        <taxon>Gaoshiqia</taxon>
    </lineage>
</organism>
<accession>A0AA41Y1T5</accession>
<dbReference type="AlphaFoldDB" id="A0AA41Y1T5"/>
<dbReference type="EMBL" id="JAPAAF010000004">
    <property type="protein sequence ID" value="MCW0481904.1"/>
    <property type="molecule type" value="Genomic_DNA"/>
</dbReference>
<dbReference type="Proteomes" id="UP001163821">
    <property type="component" value="Unassembled WGS sequence"/>
</dbReference>
<proteinExistence type="predicted"/>
<dbReference type="RefSeq" id="WP_282590514.1">
    <property type="nucleotide sequence ID" value="NZ_JAPAAF010000004.1"/>
</dbReference>
<gene>
    <name evidence="1" type="ORF">N2K84_04120</name>
</gene>
<keyword evidence="2" id="KW-1185">Reference proteome</keyword>
<sequence length="94" mass="11563">MKRIKIIPVKVECHSGHKADEYPTCFYLNDKRIDIRQIVDRWYQSDQHPDFPAADYFKVLTNQNQQFLLKHEWKHNRWLLIVPDEPLYIRFSYN</sequence>
<evidence type="ECO:0000313" key="2">
    <source>
        <dbReference type="Proteomes" id="UP001163821"/>
    </source>
</evidence>
<protein>
    <submittedName>
        <fullName evidence="1">Cytoplasmic protein</fullName>
    </submittedName>
</protein>
<comment type="caution">
    <text evidence="1">The sequence shown here is derived from an EMBL/GenBank/DDBJ whole genome shotgun (WGS) entry which is preliminary data.</text>
</comment>
<evidence type="ECO:0000313" key="1">
    <source>
        <dbReference type="EMBL" id="MCW0481904.1"/>
    </source>
</evidence>
<reference evidence="1" key="1">
    <citation type="submission" date="2022-10" db="EMBL/GenBank/DDBJ databases">
        <title>Gaoshiqiia sediminis gen. nov., sp. nov., isolated from coastal sediment.</title>
        <authorList>
            <person name="Yu W.X."/>
            <person name="Mu D.S."/>
            <person name="Du J.Z."/>
            <person name="Liang Y.Q."/>
        </authorList>
    </citation>
    <scope>NUCLEOTIDE SEQUENCE</scope>
    <source>
        <strain evidence="1">A06</strain>
    </source>
</reference>